<dbReference type="EMBL" id="GBRH01186906">
    <property type="protein sequence ID" value="JAE10990.1"/>
    <property type="molecule type" value="Transcribed_RNA"/>
</dbReference>
<proteinExistence type="predicted"/>
<sequence length="36" mass="4280">MMLIAPQCMSALLVLLFSKYFTSLICTRRLYCYSWL</sequence>
<reference evidence="1" key="1">
    <citation type="submission" date="2014-09" db="EMBL/GenBank/DDBJ databases">
        <authorList>
            <person name="Magalhaes I.L.F."/>
            <person name="Oliveira U."/>
            <person name="Santos F.R."/>
            <person name="Vidigal T.H.D.A."/>
            <person name="Brescovit A.D."/>
            <person name="Santos A.J."/>
        </authorList>
    </citation>
    <scope>NUCLEOTIDE SEQUENCE</scope>
    <source>
        <tissue evidence="1">Shoot tissue taken approximately 20 cm above the soil surface</tissue>
    </source>
</reference>
<protein>
    <submittedName>
        <fullName evidence="1">Uncharacterized protein</fullName>
    </submittedName>
</protein>
<name>A0A0A9FD75_ARUDO</name>
<organism evidence="1">
    <name type="scientific">Arundo donax</name>
    <name type="common">Giant reed</name>
    <name type="synonym">Donax arundinaceus</name>
    <dbReference type="NCBI Taxonomy" id="35708"/>
    <lineage>
        <taxon>Eukaryota</taxon>
        <taxon>Viridiplantae</taxon>
        <taxon>Streptophyta</taxon>
        <taxon>Embryophyta</taxon>
        <taxon>Tracheophyta</taxon>
        <taxon>Spermatophyta</taxon>
        <taxon>Magnoliopsida</taxon>
        <taxon>Liliopsida</taxon>
        <taxon>Poales</taxon>
        <taxon>Poaceae</taxon>
        <taxon>PACMAD clade</taxon>
        <taxon>Arundinoideae</taxon>
        <taxon>Arundineae</taxon>
        <taxon>Arundo</taxon>
    </lineage>
</organism>
<accession>A0A0A9FD75</accession>
<evidence type="ECO:0000313" key="1">
    <source>
        <dbReference type="EMBL" id="JAE10990.1"/>
    </source>
</evidence>
<dbReference type="AlphaFoldDB" id="A0A0A9FD75"/>
<reference evidence="1" key="2">
    <citation type="journal article" date="2015" name="Data Brief">
        <title>Shoot transcriptome of the giant reed, Arundo donax.</title>
        <authorList>
            <person name="Barrero R.A."/>
            <person name="Guerrero F.D."/>
            <person name="Moolhuijzen P."/>
            <person name="Goolsby J.A."/>
            <person name="Tidwell J."/>
            <person name="Bellgard S.E."/>
            <person name="Bellgard M.I."/>
        </authorList>
    </citation>
    <scope>NUCLEOTIDE SEQUENCE</scope>
    <source>
        <tissue evidence="1">Shoot tissue taken approximately 20 cm above the soil surface</tissue>
    </source>
</reference>